<dbReference type="PANTHER" id="PTHR45973:SF35">
    <property type="entry name" value="LEUCINE-RICH REPEAT-CONTAINING PROTEIN 43"/>
    <property type="match status" value="1"/>
</dbReference>
<evidence type="ECO:0000313" key="5">
    <source>
        <dbReference type="EMBL" id="CAK1603398.1"/>
    </source>
</evidence>
<evidence type="ECO:0000313" key="6">
    <source>
        <dbReference type="Proteomes" id="UP001314205"/>
    </source>
</evidence>
<name>A0AAV1M6V6_9NEOP</name>
<keyword evidence="3" id="KW-0677">Repeat</keyword>
<gene>
    <name evidence="5" type="ORF">PARMNEM_LOCUS21781</name>
</gene>
<evidence type="ECO:0000256" key="1">
    <source>
        <dbReference type="ARBA" id="ARBA00003843"/>
    </source>
</evidence>
<protein>
    <recommendedName>
        <fullName evidence="4">Dynein axonemal assembly factor 1 homolog</fullName>
    </recommendedName>
</protein>
<comment type="caution">
    <text evidence="5">The sequence shown here is derived from an EMBL/GenBank/DDBJ whole genome shotgun (WGS) entry which is preliminary data.</text>
</comment>
<evidence type="ECO:0000256" key="2">
    <source>
        <dbReference type="ARBA" id="ARBA00022614"/>
    </source>
</evidence>
<organism evidence="5 6">
    <name type="scientific">Parnassius mnemosyne</name>
    <name type="common">clouded apollo</name>
    <dbReference type="NCBI Taxonomy" id="213953"/>
    <lineage>
        <taxon>Eukaryota</taxon>
        <taxon>Metazoa</taxon>
        <taxon>Ecdysozoa</taxon>
        <taxon>Arthropoda</taxon>
        <taxon>Hexapoda</taxon>
        <taxon>Insecta</taxon>
        <taxon>Pterygota</taxon>
        <taxon>Neoptera</taxon>
        <taxon>Endopterygota</taxon>
        <taxon>Lepidoptera</taxon>
        <taxon>Glossata</taxon>
        <taxon>Ditrysia</taxon>
        <taxon>Papilionoidea</taxon>
        <taxon>Papilionidae</taxon>
        <taxon>Parnassiinae</taxon>
        <taxon>Parnassini</taxon>
        <taxon>Parnassius</taxon>
        <taxon>Driopa</taxon>
    </lineage>
</organism>
<reference evidence="5 6" key="1">
    <citation type="submission" date="2023-11" db="EMBL/GenBank/DDBJ databases">
        <authorList>
            <person name="Hedman E."/>
            <person name="Englund M."/>
            <person name="Stromberg M."/>
            <person name="Nyberg Akerstrom W."/>
            <person name="Nylinder S."/>
            <person name="Jareborg N."/>
            <person name="Kallberg Y."/>
            <person name="Kronander E."/>
        </authorList>
    </citation>
    <scope>NUCLEOTIDE SEQUENCE [LARGE SCALE GENOMIC DNA]</scope>
</reference>
<keyword evidence="6" id="KW-1185">Reference proteome</keyword>
<comment type="function">
    <text evidence="1">Cilium-specific protein required for cilia structures.</text>
</comment>
<dbReference type="EMBL" id="CAVLGL010000148">
    <property type="protein sequence ID" value="CAK1603398.1"/>
    <property type="molecule type" value="Genomic_DNA"/>
</dbReference>
<dbReference type="Gene3D" id="3.80.10.10">
    <property type="entry name" value="Ribonuclease Inhibitor"/>
    <property type="match status" value="1"/>
</dbReference>
<accession>A0AAV1M6V6</accession>
<keyword evidence="2" id="KW-0433">Leucine-rich repeat</keyword>
<sequence length="591" mass="67028">MPPKPKETAKKTLPPVTRPEISNASLNFVPNEAIEGYQERIESGVDWTLEEEAARHHKQNYNKHLTQVPFTQSLDTKISKSILHSFFDKNSTISLKDQWELILPITIWDNEKFANEQSRVCFRNFICITDDILNLIKKAVRLGDRKILKQEFKKVTVLRVNDSKMTKLDKGLTGFQKLVRLNLCGNFLGKIDASNIPRGIKVLELQSNFIKTVDDLATTDLPFCLQYLGLAKNMLEGVEGFSKLPSSITILDLSDNDICDLVPTLNALTTLPNLISLQLTGNPCAVCAAYARTTLSKLPKLQWLDLREILPSDRPDGEFDPHPDDLRSTYFNFTIFRIVSAPSPPKADKGATTSFHVELELPLLDATRRRFLMFRNNESLTEMLPLPEDDEWVPPSRILSTVKSKSVLGETSSHGSDVYNRLTAVNSREIRHYTTFESNRVQWNKVMNFQEPAVRIFCPNLNALRDTFRTVVTLRLVYTVSAPSKQVKGDKKSAQSMKTLPSEQRATIATIKCVLKRPDWSQTFQQFHWDDSLGNDEAIHWEDGDLSTLQYSQAPIKATKGKVETDLGFVRQQPPENLTCHFGFGIDTLRS</sequence>
<dbReference type="InterPro" id="IPR001611">
    <property type="entry name" value="Leu-rich_rpt"/>
</dbReference>
<dbReference type="PANTHER" id="PTHR45973">
    <property type="entry name" value="PROTEIN PHOSPHATASE 1 REGULATORY SUBUNIT SDS22-RELATED"/>
    <property type="match status" value="1"/>
</dbReference>
<evidence type="ECO:0000256" key="4">
    <source>
        <dbReference type="ARBA" id="ARBA00024433"/>
    </source>
</evidence>
<evidence type="ECO:0000256" key="3">
    <source>
        <dbReference type="ARBA" id="ARBA00022737"/>
    </source>
</evidence>
<dbReference type="InterPro" id="IPR050576">
    <property type="entry name" value="Cilia_flagella_integrity"/>
</dbReference>
<dbReference type="PROSITE" id="PS51450">
    <property type="entry name" value="LRR"/>
    <property type="match status" value="1"/>
</dbReference>
<dbReference type="AlphaFoldDB" id="A0AAV1M6V6"/>
<proteinExistence type="predicted"/>
<dbReference type="InterPro" id="IPR032675">
    <property type="entry name" value="LRR_dom_sf"/>
</dbReference>
<dbReference type="Proteomes" id="UP001314205">
    <property type="component" value="Unassembled WGS sequence"/>
</dbReference>
<dbReference type="SUPFAM" id="SSF52075">
    <property type="entry name" value="Outer arm dynein light chain 1"/>
    <property type="match status" value="1"/>
</dbReference>